<dbReference type="NCBIfam" id="TIGR01549">
    <property type="entry name" value="HAD-SF-IA-v1"/>
    <property type="match status" value="1"/>
</dbReference>
<evidence type="ECO:0000256" key="2">
    <source>
        <dbReference type="ARBA" id="ARBA00004818"/>
    </source>
</evidence>
<dbReference type="Pfam" id="PF00702">
    <property type="entry name" value="Hydrolase"/>
    <property type="match status" value="1"/>
</dbReference>
<dbReference type="PANTHER" id="PTHR43434:SF1">
    <property type="entry name" value="PHOSPHOGLYCOLATE PHOSPHATASE"/>
    <property type="match status" value="1"/>
</dbReference>
<dbReference type="SFLD" id="SFLDS00003">
    <property type="entry name" value="Haloacid_Dehalogenase"/>
    <property type="match status" value="1"/>
</dbReference>
<evidence type="ECO:0000256" key="3">
    <source>
        <dbReference type="ARBA" id="ARBA00006171"/>
    </source>
</evidence>
<dbReference type="Gene3D" id="1.10.150.240">
    <property type="entry name" value="Putative phosphatase, domain 2"/>
    <property type="match status" value="1"/>
</dbReference>
<dbReference type="GO" id="GO:0006281">
    <property type="term" value="P:DNA repair"/>
    <property type="evidence" value="ECO:0007669"/>
    <property type="project" value="TreeGrafter"/>
</dbReference>
<dbReference type="CDD" id="cd01427">
    <property type="entry name" value="HAD_like"/>
    <property type="match status" value="1"/>
</dbReference>
<evidence type="ECO:0000256" key="1">
    <source>
        <dbReference type="ARBA" id="ARBA00000830"/>
    </source>
</evidence>
<dbReference type="InterPro" id="IPR036412">
    <property type="entry name" value="HAD-like_sf"/>
</dbReference>
<dbReference type="RefSeq" id="WP_055208993.1">
    <property type="nucleotide sequence ID" value="NZ_CP061202.1"/>
</dbReference>
<dbReference type="AlphaFoldDB" id="A0A0Q0R2P6"/>
<comment type="pathway">
    <text evidence="2">Organic acid metabolism; glycolate biosynthesis; glycolate from 2-phosphoglycolate: step 1/1.</text>
</comment>
<dbReference type="PRINTS" id="PR00413">
    <property type="entry name" value="HADHALOGNASE"/>
</dbReference>
<protein>
    <recommendedName>
        <fullName evidence="4">phosphoglycolate phosphatase</fullName>
        <ecNumber evidence="4">3.1.3.18</ecNumber>
    </recommendedName>
</protein>
<dbReference type="InterPro" id="IPR023198">
    <property type="entry name" value="PGP-like_dom2"/>
</dbReference>
<evidence type="ECO:0000313" key="6">
    <source>
        <dbReference type="Proteomes" id="UP000183812"/>
    </source>
</evidence>
<dbReference type="OrthoDB" id="9797743at2"/>
<comment type="similarity">
    <text evidence="3">Belongs to the HAD-like hydrolase superfamily. CbbY/CbbZ/Gph/YieH family.</text>
</comment>
<dbReference type="GO" id="GO:0008967">
    <property type="term" value="F:phosphoglycolate phosphatase activity"/>
    <property type="evidence" value="ECO:0007669"/>
    <property type="project" value="UniProtKB-EC"/>
</dbReference>
<accession>A0A0Q0R2P6</accession>
<reference evidence="5 6" key="1">
    <citation type="submission" date="2016-10" db="EMBL/GenBank/DDBJ databases">
        <authorList>
            <person name="de Groot N.N."/>
        </authorList>
    </citation>
    <scope>NUCLEOTIDE SEQUENCE [LARGE SCALE GENOMIC DNA]</scope>
    <source>
        <strain evidence="6">DSM 938 / 37b4</strain>
    </source>
</reference>
<dbReference type="Proteomes" id="UP000183812">
    <property type="component" value="Unassembled WGS sequence"/>
</dbReference>
<proteinExistence type="inferred from homology"/>
<dbReference type="SUPFAM" id="SSF56784">
    <property type="entry name" value="HAD-like"/>
    <property type="match status" value="1"/>
</dbReference>
<dbReference type="GO" id="GO:0005829">
    <property type="term" value="C:cytosol"/>
    <property type="evidence" value="ECO:0007669"/>
    <property type="project" value="TreeGrafter"/>
</dbReference>
<dbReference type="InterPro" id="IPR023214">
    <property type="entry name" value="HAD_sf"/>
</dbReference>
<dbReference type="SFLD" id="SFLDG01129">
    <property type="entry name" value="C1.5:_HAD__Beta-PGM__Phosphata"/>
    <property type="match status" value="1"/>
</dbReference>
<name>A0A0Q0R2P6_RHOCA</name>
<comment type="catalytic activity">
    <reaction evidence="1">
        <text>2-phosphoglycolate + H2O = glycolate + phosphate</text>
        <dbReference type="Rhea" id="RHEA:14369"/>
        <dbReference type="ChEBI" id="CHEBI:15377"/>
        <dbReference type="ChEBI" id="CHEBI:29805"/>
        <dbReference type="ChEBI" id="CHEBI:43474"/>
        <dbReference type="ChEBI" id="CHEBI:58033"/>
        <dbReference type="EC" id="3.1.3.18"/>
    </reaction>
</comment>
<evidence type="ECO:0000256" key="4">
    <source>
        <dbReference type="ARBA" id="ARBA00013078"/>
    </source>
</evidence>
<sequence>MSDIAAILFDKDGTLFDFDATWGAWARGVIFDLAAGDAALAGRLAQALGYDLAAGRFERHSPVIAGTVAEVAELIVAHLPGQSVSALVRDLDAAACRAPQVAAVNLERCLGGLRGAGLRLGVATNDSESSARAQLQREGISEFFDFVAGYDSGFGGKPAPGQLLAFAAHLGVSPARVAMVGDSLHDMAAARAAGMRAVAVLTGPAPAEVLAPVAEVVLPTIDGLAGWLAGL</sequence>
<dbReference type="InterPro" id="IPR050155">
    <property type="entry name" value="HAD-like_hydrolase_sf"/>
</dbReference>
<dbReference type="EMBL" id="FNAY01000013">
    <property type="protein sequence ID" value="SDF57469.1"/>
    <property type="molecule type" value="Genomic_DNA"/>
</dbReference>
<dbReference type="Gene3D" id="3.40.50.1000">
    <property type="entry name" value="HAD superfamily/HAD-like"/>
    <property type="match status" value="1"/>
</dbReference>
<gene>
    <name evidence="5" type="ORF">SAMN04244550_02455</name>
</gene>
<dbReference type="InterPro" id="IPR006439">
    <property type="entry name" value="HAD-SF_hydro_IA"/>
</dbReference>
<dbReference type="EC" id="3.1.3.18" evidence="4"/>
<dbReference type="PANTHER" id="PTHR43434">
    <property type="entry name" value="PHOSPHOGLYCOLATE PHOSPHATASE"/>
    <property type="match status" value="1"/>
</dbReference>
<evidence type="ECO:0000313" key="5">
    <source>
        <dbReference type="EMBL" id="SDF57469.1"/>
    </source>
</evidence>
<organism evidence="5 6">
    <name type="scientific">Rhodobacter capsulatus</name>
    <name type="common">Rhodopseudomonas capsulata</name>
    <dbReference type="NCBI Taxonomy" id="1061"/>
    <lineage>
        <taxon>Bacteria</taxon>
        <taxon>Pseudomonadati</taxon>
        <taxon>Pseudomonadota</taxon>
        <taxon>Alphaproteobacteria</taxon>
        <taxon>Rhodobacterales</taxon>
        <taxon>Rhodobacter group</taxon>
        <taxon>Rhodobacter</taxon>
    </lineage>
</organism>